<evidence type="ECO:0000313" key="1">
    <source>
        <dbReference type="Ensembl" id="ENSSLDP00000014069.1"/>
    </source>
</evidence>
<evidence type="ECO:0000313" key="2">
    <source>
        <dbReference type="Proteomes" id="UP000261360"/>
    </source>
</evidence>
<dbReference type="AlphaFoldDB" id="A0A3B4X8Q3"/>
<proteinExistence type="predicted"/>
<dbReference type="Proteomes" id="UP000261360">
    <property type="component" value="Unplaced"/>
</dbReference>
<reference evidence="1" key="2">
    <citation type="submission" date="2025-09" db="UniProtKB">
        <authorList>
            <consortium name="Ensembl"/>
        </authorList>
    </citation>
    <scope>IDENTIFICATION</scope>
</reference>
<keyword evidence="2" id="KW-1185">Reference proteome</keyword>
<sequence length="50" mass="5464">MCFSSSHLLPQFKPVCTVGSSPQQLRVSVDCVEKGSSNLSIGIDFAYPFR</sequence>
<accession>A0A3B4X8Q3</accession>
<protein>
    <submittedName>
        <fullName evidence="1">Uncharacterized protein</fullName>
    </submittedName>
</protein>
<reference evidence="1" key="1">
    <citation type="submission" date="2025-08" db="UniProtKB">
        <authorList>
            <consortium name="Ensembl"/>
        </authorList>
    </citation>
    <scope>IDENTIFICATION</scope>
</reference>
<dbReference type="Ensembl" id="ENSSLDT00000014596.1">
    <property type="protein sequence ID" value="ENSSLDP00000014069.1"/>
    <property type="gene ID" value="ENSSLDG00000011225.1"/>
</dbReference>
<organism evidence="1 2">
    <name type="scientific">Seriola lalandi dorsalis</name>
    <dbReference type="NCBI Taxonomy" id="1841481"/>
    <lineage>
        <taxon>Eukaryota</taxon>
        <taxon>Metazoa</taxon>
        <taxon>Chordata</taxon>
        <taxon>Craniata</taxon>
        <taxon>Vertebrata</taxon>
        <taxon>Euteleostomi</taxon>
        <taxon>Actinopterygii</taxon>
        <taxon>Neopterygii</taxon>
        <taxon>Teleostei</taxon>
        <taxon>Neoteleostei</taxon>
        <taxon>Acanthomorphata</taxon>
        <taxon>Carangaria</taxon>
        <taxon>Carangiformes</taxon>
        <taxon>Carangidae</taxon>
        <taxon>Seriola</taxon>
    </lineage>
</organism>
<name>A0A3B4X8Q3_SERLL</name>